<dbReference type="OrthoDB" id="4473401at2759"/>
<dbReference type="SMART" id="SM00131">
    <property type="entry name" value="KU"/>
    <property type="match status" value="1"/>
</dbReference>
<dbReference type="PANTHER" id="PTHR10083">
    <property type="entry name" value="KUNITZ-TYPE PROTEASE INHIBITOR-RELATED"/>
    <property type="match status" value="1"/>
</dbReference>
<keyword evidence="2" id="KW-0722">Serine protease inhibitor</keyword>
<evidence type="ECO:0000256" key="1">
    <source>
        <dbReference type="ARBA" id="ARBA00022690"/>
    </source>
</evidence>
<dbReference type="PANTHER" id="PTHR10083:SF374">
    <property type="entry name" value="BPTI_KUNITZ INHIBITOR DOMAIN-CONTAINING PROTEIN"/>
    <property type="match status" value="1"/>
</dbReference>
<dbReference type="CDD" id="cd00109">
    <property type="entry name" value="Kunitz-type"/>
    <property type="match status" value="1"/>
</dbReference>
<protein>
    <recommendedName>
        <fullName evidence="4">BPTI/Kunitz inhibitor domain-containing protein</fullName>
    </recommendedName>
</protein>
<evidence type="ECO:0000256" key="3">
    <source>
        <dbReference type="ARBA" id="ARBA00023157"/>
    </source>
</evidence>
<name>A0A3P7FAE7_WUCBA</name>
<evidence type="ECO:0000259" key="4">
    <source>
        <dbReference type="PROSITE" id="PS50279"/>
    </source>
</evidence>
<organism evidence="5 6">
    <name type="scientific">Wuchereria bancrofti</name>
    <dbReference type="NCBI Taxonomy" id="6293"/>
    <lineage>
        <taxon>Eukaryota</taxon>
        <taxon>Metazoa</taxon>
        <taxon>Ecdysozoa</taxon>
        <taxon>Nematoda</taxon>
        <taxon>Chromadorea</taxon>
        <taxon>Rhabditida</taxon>
        <taxon>Spirurina</taxon>
        <taxon>Spiruromorpha</taxon>
        <taxon>Filarioidea</taxon>
        <taxon>Onchocercidae</taxon>
        <taxon>Wuchereria</taxon>
    </lineage>
</organism>
<dbReference type="AlphaFoldDB" id="A0A3P7FAE7"/>
<gene>
    <name evidence="5" type="ORF">WBA_LOCUS898</name>
</gene>
<evidence type="ECO:0000313" key="6">
    <source>
        <dbReference type="Proteomes" id="UP000270924"/>
    </source>
</evidence>
<dbReference type="InParanoid" id="A0A3P7FAE7"/>
<dbReference type="PROSITE" id="PS50279">
    <property type="entry name" value="BPTI_KUNITZ_2"/>
    <property type="match status" value="1"/>
</dbReference>
<dbReference type="GO" id="GO:0005615">
    <property type="term" value="C:extracellular space"/>
    <property type="evidence" value="ECO:0007669"/>
    <property type="project" value="TreeGrafter"/>
</dbReference>
<keyword evidence="6" id="KW-1185">Reference proteome</keyword>
<dbReference type="Proteomes" id="UP000270924">
    <property type="component" value="Unassembled WGS sequence"/>
</dbReference>
<dbReference type="InterPro" id="IPR050098">
    <property type="entry name" value="TFPI/VKTCI-like"/>
</dbReference>
<dbReference type="InterPro" id="IPR036880">
    <property type="entry name" value="Kunitz_BPTI_sf"/>
</dbReference>
<dbReference type="SUPFAM" id="SSF57362">
    <property type="entry name" value="BPTI-like"/>
    <property type="match status" value="1"/>
</dbReference>
<sequence length="176" mass="19784">MLNRSVIVNYEPNVETEIALKCKTVHISVHFYALLSSTSLISAKGFEESVSVRESIHLKTLYKMRKETQGRICNPLMPNPRRIASFNLAETETTSFQIMSRKSLSSPPYILINLSPTKQLCLLSIDKGACSEHQTRYAFDRQQNQCISFEYTGCGGNLNNFRSLADCISTCGELGF</sequence>
<dbReference type="Pfam" id="PF00014">
    <property type="entry name" value="Kunitz_BPTI"/>
    <property type="match status" value="1"/>
</dbReference>
<dbReference type="GO" id="GO:0004867">
    <property type="term" value="F:serine-type endopeptidase inhibitor activity"/>
    <property type="evidence" value="ECO:0007669"/>
    <property type="project" value="UniProtKB-KW"/>
</dbReference>
<keyword evidence="3" id="KW-1015">Disulfide bond</keyword>
<keyword evidence="1" id="KW-0646">Protease inhibitor</keyword>
<dbReference type="InterPro" id="IPR002223">
    <property type="entry name" value="Kunitz_BPTI"/>
</dbReference>
<dbReference type="InterPro" id="IPR020901">
    <property type="entry name" value="Prtase_inh_Kunz-CS"/>
</dbReference>
<evidence type="ECO:0000313" key="5">
    <source>
        <dbReference type="EMBL" id="VDM07512.1"/>
    </source>
</evidence>
<evidence type="ECO:0000256" key="2">
    <source>
        <dbReference type="ARBA" id="ARBA00022900"/>
    </source>
</evidence>
<reference evidence="5 6" key="1">
    <citation type="submission" date="2018-11" db="EMBL/GenBank/DDBJ databases">
        <authorList>
            <consortium name="Pathogen Informatics"/>
        </authorList>
    </citation>
    <scope>NUCLEOTIDE SEQUENCE [LARGE SCALE GENOMIC DNA]</scope>
</reference>
<dbReference type="PRINTS" id="PR00759">
    <property type="entry name" value="BASICPTASE"/>
</dbReference>
<proteinExistence type="predicted"/>
<feature type="domain" description="BPTI/Kunitz inhibitor" evidence="4">
    <location>
        <begin position="121"/>
        <end position="171"/>
    </location>
</feature>
<dbReference type="EMBL" id="UYWW01000154">
    <property type="protein sequence ID" value="VDM07512.1"/>
    <property type="molecule type" value="Genomic_DNA"/>
</dbReference>
<accession>A0A3P7FAE7</accession>
<dbReference type="PROSITE" id="PS00280">
    <property type="entry name" value="BPTI_KUNITZ_1"/>
    <property type="match status" value="1"/>
</dbReference>
<dbReference type="Gene3D" id="4.10.410.10">
    <property type="entry name" value="Pancreatic trypsin inhibitor Kunitz domain"/>
    <property type="match status" value="1"/>
</dbReference>